<accession>A0ABU1BLD0</accession>
<dbReference type="InterPro" id="IPR013767">
    <property type="entry name" value="PAS_fold"/>
</dbReference>
<evidence type="ECO:0000259" key="1">
    <source>
        <dbReference type="PROSITE" id="PS50112"/>
    </source>
</evidence>
<dbReference type="InterPro" id="IPR029787">
    <property type="entry name" value="Nucleotide_cyclase"/>
</dbReference>
<dbReference type="InterPro" id="IPR052155">
    <property type="entry name" value="Biofilm_reg_signaling"/>
</dbReference>
<evidence type="ECO:0000313" key="6">
    <source>
        <dbReference type="Proteomes" id="UP001225596"/>
    </source>
</evidence>
<feature type="domain" description="PAS" evidence="1">
    <location>
        <begin position="127"/>
        <end position="197"/>
    </location>
</feature>
<dbReference type="PROSITE" id="PS50883">
    <property type="entry name" value="EAL"/>
    <property type="match status" value="1"/>
</dbReference>
<protein>
    <submittedName>
        <fullName evidence="5">PAS domain S-box protein</fullName>
    </submittedName>
</protein>
<dbReference type="SMART" id="SM00052">
    <property type="entry name" value="EAL"/>
    <property type="match status" value="1"/>
</dbReference>
<dbReference type="InterPro" id="IPR013656">
    <property type="entry name" value="PAS_4"/>
</dbReference>
<dbReference type="PANTHER" id="PTHR44757:SF2">
    <property type="entry name" value="BIOFILM ARCHITECTURE MAINTENANCE PROTEIN MBAA"/>
    <property type="match status" value="1"/>
</dbReference>
<evidence type="ECO:0000313" key="5">
    <source>
        <dbReference type="EMBL" id="MDQ9169694.1"/>
    </source>
</evidence>
<evidence type="ECO:0000259" key="3">
    <source>
        <dbReference type="PROSITE" id="PS50883"/>
    </source>
</evidence>
<dbReference type="InterPro" id="IPR035965">
    <property type="entry name" value="PAS-like_dom_sf"/>
</dbReference>
<dbReference type="PROSITE" id="PS50113">
    <property type="entry name" value="PAC"/>
    <property type="match status" value="3"/>
</dbReference>
<dbReference type="Gene3D" id="3.30.70.270">
    <property type="match status" value="1"/>
</dbReference>
<dbReference type="Pfam" id="PF13426">
    <property type="entry name" value="PAS_9"/>
    <property type="match status" value="2"/>
</dbReference>
<dbReference type="InterPro" id="IPR035919">
    <property type="entry name" value="EAL_sf"/>
</dbReference>
<dbReference type="SUPFAM" id="SSF141868">
    <property type="entry name" value="EAL domain-like"/>
    <property type="match status" value="1"/>
</dbReference>
<proteinExistence type="predicted"/>
<gene>
    <name evidence="5" type="ORF">Q8A64_04635</name>
</gene>
<dbReference type="InterPro" id="IPR000700">
    <property type="entry name" value="PAS-assoc_C"/>
</dbReference>
<dbReference type="EMBL" id="JAUYVH010000002">
    <property type="protein sequence ID" value="MDQ9169694.1"/>
    <property type="molecule type" value="Genomic_DNA"/>
</dbReference>
<dbReference type="InterPro" id="IPR001610">
    <property type="entry name" value="PAC"/>
</dbReference>
<dbReference type="SUPFAM" id="SSF55785">
    <property type="entry name" value="PYP-like sensor domain (PAS domain)"/>
    <property type="match status" value="6"/>
</dbReference>
<dbReference type="Gene3D" id="3.20.20.450">
    <property type="entry name" value="EAL domain"/>
    <property type="match status" value="1"/>
</dbReference>
<dbReference type="InterPro" id="IPR001633">
    <property type="entry name" value="EAL_dom"/>
</dbReference>
<dbReference type="Pfam" id="PF00990">
    <property type="entry name" value="GGDEF"/>
    <property type="match status" value="1"/>
</dbReference>
<comment type="caution">
    <text evidence="5">The sequence shown here is derived from an EMBL/GenBank/DDBJ whole genome shotgun (WGS) entry which is preliminary data.</text>
</comment>
<dbReference type="SMART" id="SM00086">
    <property type="entry name" value="PAC"/>
    <property type="match status" value="5"/>
</dbReference>
<dbReference type="Pfam" id="PF08448">
    <property type="entry name" value="PAS_4"/>
    <property type="match status" value="1"/>
</dbReference>
<dbReference type="InterPro" id="IPR043128">
    <property type="entry name" value="Rev_trsase/Diguanyl_cyclase"/>
</dbReference>
<evidence type="ECO:0000259" key="2">
    <source>
        <dbReference type="PROSITE" id="PS50113"/>
    </source>
</evidence>
<feature type="domain" description="GGDEF" evidence="4">
    <location>
        <begin position="775"/>
        <end position="908"/>
    </location>
</feature>
<evidence type="ECO:0000259" key="4">
    <source>
        <dbReference type="PROSITE" id="PS50887"/>
    </source>
</evidence>
<dbReference type="InterPro" id="IPR000014">
    <property type="entry name" value="PAS"/>
</dbReference>
<dbReference type="PROSITE" id="PS50887">
    <property type="entry name" value="GGDEF"/>
    <property type="match status" value="1"/>
</dbReference>
<keyword evidence="6" id="KW-1185">Reference proteome</keyword>
<dbReference type="SUPFAM" id="SSF55073">
    <property type="entry name" value="Nucleotide cyclase"/>
    <property type="match status" value="1"/>
</dbReference>
<dbReference type="SMART" id="SM00091">
    <property type="entry name" value="PAS"/>
    <property type="match status" value="6"/>
</dbReference>
<feature type="domain" description="PAS" evidence="1">
    <location>
        <begin position="389"/>
        <end position="442"/>
    </location>
</feature>
<dbReference type="NCBIfam" id="TIGR00254">
    <property type="entry name" value="GGDEF"/>
    <property type="match status" value="1"/>
</dbReference>
<dbReference type="Pfam" id="PF00989">
    <property type="entry name" value="PAS"/>
    <property type="match status" value="1"/>
</dbReference>
<dbReference type="CDD" id="cd01948">
    <property type="entry name" value="EAL"/>
    <property type="match status" value="1"/>
</dbReference>
<dbReference type="SMART" id="SM00267">
    <property type="entry name" value="GGDEF"/>
    <property type="match status" value="1"/>
</dbReference>
<sequence length="1179" mass="134068">MSSTAHPKPTSSAIAVLVWMTDLHDRCIYANPQAANYFALGQDLASAHWNAMIHAEDRDRIRTAAEQRSRKQAYQIEYRIHTEDGQTLWKLEAAAPRHSESGDFLGYHASIADVTNHHLERERLADNEAKHRFLTENSMDIITHLAPDGTILYVTPSVQQVLGFHPSEVIGKSVFDYMAPDDVNIVTEEITAQLAARGSGNIRIEFRKRHKNGRFVWMSSTLNVLYAADGHTMKGIVSVCRDASFERQAKEELRQREERFRGLTELSSDWYWETDAQGRFTFVSDSVETVFGIPARKLIGKHCIDFAPEKDKPELDEYFLKVSRQEAFRNIRYSTYVRSRDAICHASVSGKPIFENGVFKGYRGVGRDITQKINAAQELAALAAENDALIDSSLDMMIVFDHEGRIVRVNRAVVETLGYRHEELIGRCYLDLVHPQEKETVRAVDAGLRSGNNTIYDFEIRCLCKDGTALRTAWAARWMEDRKLMHATGRDITERYATQAELQKSRDQLSTILESIGDAFFTLDYDWRITYVNKRTADFVSKTKEELIGKVIWEAVPEFRSSSVLPQYQRAMQTRCKVFFEGYWEQTDSWADIRIYPNEDGLAVFFHDITQRRESEHAVRASEQKLREVIEMTPAGYAVIDADSIIREVNLALCKMSGYSRDELIGLPYTRLFSSFPNRNTLFRQGAVNWVHGREGTITHKDGHTAHVLINANVKRDCDGNALAVTAFLTEITERKQTEERLHQLANHDILTGLPNRSFLNIRLQDILDNARQNESVAVMFIDLDRFKEVNDTLGHDPGDMLLREVAHRLQSIMRPSDIVARLGGDEFIVVANCTHGRQAASIIADKLLSALKSPFTIENQEVFVTASIGISLFPHDGKSKELLFKNADMAMYSAKAAGRNNFRFFESEMGEAATVRMKLENSLHHAISRNEFELHYQPRIDLKSMQIVGLETLIRWNHPQLGRIPPLQFIPIAEESGMIESIGQWVLQESCRQLRQLIDRTGRPLRLSVNVSARQLKSKTLVQQVQAVLQEAELPSHMLELELTETALMEDMDISVAILRELKDLGVMLAVDDFGTGYSGLAYLQRFPLDVLKLDRSFVNENAEGAKNLKFIKAFLDLAHALNLSVVAEGVETLEILNYLLEFSCDEGQGYLFAQPLPMDELEIFLKQSDFSMREIPE</sequence>
<feature type="domain" description="PAS" evidence="1">
    <location>
        <begin position="622"/>
        <end position="666"/>
    </location>
</feature>
<dbReference type="Proteomes" id="UP001225596">
    <property type="component" value="Unassembled WGS sequence"/>
</dbReference>
<dbReference type="PROSITE" id="PS50112">
    <property type="entry name" value="PAS"/>
    <property type="match status" value="5"/>
</dbReference>
<feature type="domain" description="PAC" evidence="2">
    <location>
        <begin position="692"/>
        <end position="744"/>
    </location>
</feature>
<dbReference type="CDD" id="cd00130">
    <property type="entry name" value="PAS"/>
    <property type="match status" value="6"/>
</dbReference>
<dbReference type="Gene3D" id="3.30.450.20">
    <property type="entry name" value="PAS domain"/>
    <property type="match status" value="6"/>
</dbReference>
<dbReference type="RefSeq" id="WP_338435629.1">
    <property type="nucleotide sequence ID" value="NZ_JAUYVH010000002.1"/>
</dbReference>
<feature type="domain" description="PAS" evidence="1">
    <location>
        <begin position="505"/>
        <end position="575"/>
    </location>
</feature>
<dbReference type="NCBIfam" id="TIGR00229">
    <property type="entry name" value="sensory_box"/>
    <property type="match status" value="6"/>
</dbReference>
<dbReference type="PANTHER" id="PTHR44757">
    <property type="entry name" value="DIGUANYLATE CYCLASE DGCP"/>
    <property type="match status" value="1"/>
</dbReference>
<organism evidence="5 6">
    <name type="scientific">Keguizhuia sedimenti</name>
    <dbReference type="NCBI Taxonomy" id="3064264"/>
    <lineage>
        <taxon>Bacteria</taxon>
        <taxon>Pseudomonadati</taxon>
        <taxon>Pseudomonadota</taxon>
        <taxon>Betaproteobacteria</taxon>
        <taxon>Burkholderiales</taxon>
        <taxon>Oxalobacteraceae</taxon>
        <taxon>Keguizhuia</taxon>
    </lineage>
</organism>
<dbReference type="Pfam" id="PF00563">
    <property type="entry name" value="EAL"/>
    <property type="match status" value="1"/>
</dbReference>
<reference evidence="5 6" key="1">
    <citation type="submission" date="2023-08" db="EMBL/GenBank/DDBJ databases">
        <title>Oxalobacteraceae gen .nov., isolated from river sludge outside the plant.</title>
        <authorList>
            <person name="Zhao S.Y."/>
        </authorList>
    </citation>
    <scope>NUCLEOTIDE SEQUENCE [LARGE SCALE GENOMIC DNA]</scope>
    <source>
        <strain evidence="5 6">R-40</strain>
    </source>
</reference>
<name>A0ABU1BLD0_9BURK</name>
<dbReference type="InterPro" id="IPR000160">
    <property type="entry name" value="GGDEF_dom"/>
</dbReference>
<dbReference type="CDD" id="cd01949">
    <property type="entry name" value="GGDEF"/>
    <property type="match status" value="1"/>
</dbReference>
<feature type="domain" description="PAC" evidence="2">
    <location>
        <begin position="74"/>
        <end position="126"/>
    </location>
</feature>
<feature type="domain" description="PAS" evidence="1">
    <location>
        <begin position="256"/>
        <end position="326"/>
    </location>
</feature>
<feature type="domain" description="PAC" evidence="2">
    <location>
        <begin position="202"/>
        <end position="255"/>
    </location>
</feature>
<dbReference type="InterPro" id="IPR013655">
    <property type="entry name" value="PAS_fold_3"/>
</dbReference>
<dbReference type="Pfam" id="PF08447">
    <property type="entry name" value="PAS_3"/>
    <property type="match status" value="2"/>
</dbReference>
<feature type="domain" description="EAL" evidence="3">
    <location>
        <begin position="917"/>
        <end position="1171"/>
    </location>
</feature>